<keyword evidence="4 5" id="KW-0472">Membrane</keyword>
<feature type="transmembrane region" description="Helical" evidence="5">
    <location>
        <begin position="56"/>
        <end position="75"/>
    </location>
</feature>
<comment type="caution">
    <text evidence="8">The sequence shown here is derived from an EMBL/GenBank/DDBJ whole genome shotgun (WGS) entry which is preliminary data.</text>
</comment>
<keyword evidence="2 5" id="KW-0812">Transmembrane</keyword>
<dbReference type="InterPro" id="IPR050186">
    <property type="entry name" value="TPT_transporter"/>
</dbReference>
<evidence type="ECO:0000256" key="5">
    <source>
        <dbReference type="SAM" id="Phobius"/>
    </source>
</evidence>
<proteinExistence type="predicted"/>
<reference evidence="8 9" key="1">
    <citation type="submission" date="2024-03" db="EMBL/GenBank/DDBJ databases">
        <title>Aureococcus anophagefferens CCMP1851 and Kratosvirus quantuckense: Draft genome of a second virus-susceptible host strain in the model system.</title>
        <authorList>
            <person name="Chase E."/>
            <person name="Truchon A.R."/>
            <person name="Schepens W."/>
            <person name="Wilhelm S.W."/>
        </authorList>
    </citation>
    <scope>NUCLEOTIDE SEQUENCE [LARGE SCALE GENOMIC DNA]</scope>
    <source>
        <strain evidence="8 9">CCMP1851</strain>
    </source>
</reference>
<evidence type="ECO:0000256" key="6">
    <source>
        <dbReference type="SAM" id="SignalP"/>
    </source>
</evidence>
<dbReference type="InterPro" id="IPR037185">
    <property type="entry name" value="EmrE-like"/>
</dbReference>
<evidence type="ECO:0000313" key="9">
    <source>
        <dbReference type="Proteomes" id="UP001363151"/>
    </source>
</evidence>
<keyword evidence="6" id="KW-0732">Signal</keyword>
<dbReference type="PANTHER" id="PTHR11132">
    <property type="entry name" value="SOLUTE CARRIER FAMILY 35"/>
    <property type="match status" value="1"/>
</dbReference>
<gene>
    <name evidence="8" type="primary">SLC35E3</name>
    <name evidence="8" type="ORF">SO694_00001144</name>
</gene>
<feature type="domain" description="Sugar phosphate transporter" evidence="7">
    <location>
        <begin position="57"/>
        <end position="346"/>
    </location>
</feature>
<dbReference type="Proteomes" id="UP001363151">
    <property type="component" value="Unassembled WGS sequence"/>
</dbReference>
<protein>
    <submittedName>
        <fullName evidence="8">Solute carrier family protein</fullName>
    </submittedName>
</protein>
<dbReference type="Pfam" id="PF03151">
    <property type="entry name" value="TPT"/>
    <property type="match status" value="1"/>
</dbReference>
<dbReference type="EMBL" id="JBBJCI010000035">
    <property type="protein sequence ID" value="KAK7253231.1"/>
    <property type="molecule type" value="Genomic_DNA"/>
</dbReference>
<dbReference type="InterPro" id="IPR004853">
    <property type="entry name" value="Sugar_P_trans_dom"/>
</dbReference>
<evidence type="ECO:0000256" key="2">
    <source>
        <dbReference type="ARBA" id="ARBA00022692"/>
    </source>
</evidence>
<feature type="transmembrane region" description="Helical" evidence="5">
    <location>
        <begin position="265"/>
        <end position="287"/>
    </location>
</feature>
<comment type="subcellular location">
    <subcellularLocation>
        <location evidence="1">Membrane</location>
        <topology evidence="1">Multi-pass membrane protein</topology>
    </subcellularLocation>
</comment>
<feature type="transmembrane region" description="Helical" evidence="5">
    <location>
        <begin position="87"/>
        <end position="107"/>
    </location>
</feature>
<feature type="transmembrane region" description="Helical" evidence="5">
    <location>
        <begin position="230"/>
        <end position="253"/>
    </location>
</feature>
<name>A0ABR1GBP8_AURAN</name>
<evidence type="ECO:0000256" key="1">
    <source>
        <dbReference type="ARBA" id="ARBA00004141"/>
    </source>
</evidence>
<feature type="transmembrane region" description="Helical" evidence="5">
    <location>
        <begin position="200"/>
        <end position="218"/>
    </location>
</feature>
<evidence type="ECO:0000259" key="7">
    <source>
        <dbReference type="Pfam" id="PF03151"/>
    </source>
</evidence>
<organism evidence="8 9">
    <name type="scientific">Aureococcus anophagefferens</name>
    <name type="common">Harmful bloom alga</name>
    <dbReference type="NCBI Taxonomy" id="44056"/>
    <lineage>
        <taxon>Eukaryota</taxon>
        <taxon>Sar</taxon>
        <taxon>Stramenopiles</taxon>
        <taxon>Ochrophyta</taxon>
        <taxon>Pelagophyceae</taxon>
        <taxon>Pelagomonadales</taxon>
        <taxon>Pelagomonadaceae</taxon>
        <taxon>Aureococcus</taxon>
    </lineage>
</organism>
<sequence>MQRRTALLLAALSVASSIEAPRSRTTALRAAAAPKTNSLPAVAAGGALDAGLAKRLEVGAVFALWYALNVYYNVLNKKVLKVVKLPWLVATAQLAVGGLYSLGVWAAGLRAGPADLGAAVKAALPIAAAHGAGQAATVVSLGAGAVSSTHVIKALEPLFSAAVNAGVNGEVLPLGVYASLLPVIGGVGGAVATDLSFNPLSFAAAMASNLCFAFRAVCSKNAMRAPGSVLAALGAPSLFSVVTLGALLLVAPVALALELPGLSDAVAGVASPGLAASLACSGLFHYLNNEVMYLALARVHPVTLAVGNTLKRVVVILAALVVFQEPMNLATAVGTAVAIAGVLLYSVLKQKLA</sequence>
<feature type="transmembrane region" description="Helical" evidence="5">
    <location>
        <begin position="329"/>
        <end position="348"/>
    </location>
</feature>
<accession>A0ABR1GBP8</accession>
<dbReference type="SUPFAM" id="SSF103481">
    <property type="entry name" value="Multidrug resistance efflux transporter EmrE"/>
    <property type="match status" value="1"/>
</dbReference>
<keyword evidence="3 5" id="KW-1133">Transmembrane helix</keyword>
<evidence type="ECO:0000256" key="3">
    <source>
        <dbReference type="ARBA" id="ARBA00022989"/>
    </source>
</evidence>
<evidence type="ECO:0000256" key="4">
    <source>
        <dbReference type="ARBA" id="ARBA00023136"/>
    </source>
</evidence>
<feature type="transmembrane region" description="Helical" evidence="5">
    <location>
        <begin position="299"/>
        <end position="323"/>
    </location>
</feature>
<keyword evidence="9" id="KW-1185">Reference proteome</keyword>
<feature type="signal peptide" evidence="6">
    <location>
        <begin position="1"/>
        <end position="17"/>
    </location>
</feature>
<feature type="chain" id="PRO_5045397705" evidence="6">
    <location>
        <begin position="18"/>
        <end position="353"/>
    </location>
</feature>
<evidence type="ECO:0000313" key="8">
    <source>
        <dbReference type="EMBL" id="KAK7253231.1"/>
    </source>
</evidence>